<keyword evidence="7" id="KW-1133">Transmembrane helix</keyword>
<keyword evidence="3" id="KW-0997">Cell inner membrane</keyword>
<feature type="transmembrane region" description="Helical" evidence="7">
    <location>
        <begin position="6"/>
        <end position="27"/>
    </location>
</feature>
<keyword evidence="4" id="KW-0808">Transferase</keyword>
<dbReference type="InterPro" id="IPR004960">
    <property type="entry name" value="LipA_acyltrans"/>
</dbReference>
<evidence type="ECO:0000256" key="7">
    <source>
        <dbReference type="SAM" id="Phobius"/>
    </source>
</evidence>
<keyword evidence="7" id="KW-0812">Transmembrane</keyword>
<dbReference type="PANTHER" id="PTHR30606">
    <property type="entry name" value="LIPID A BIOSYNTHESIS LAUROYL ACYLTRANSFERASE"/>
    <property type="match status" value="1"/>
</dbReference>
<evidence type="ECO:0000256" key="5">
    <source>
        <dbReference type="ARBA" id="ARBA00023136"/>
    </source>
</evidence>
<reference evidence="8 9" key="1">
    <citation type="submission" date="2021-01" db="EMBL/GenBank/DDBJ databases">
        <title>Carboxyliciviraga sp.nov., isolated from coastal sediments.</title>
        <authorList>
            <person name="Lu D."/>
            <person name="Zhang T."/>
        </authorList>
    </citation>
    <scope>NUCLEOTIDE SEQUENCE [LARGE SCALE GENOMIC DNA]</scope>
    <source>
        <strain evidence="8 9">N1Y132</strain>
    </source>
</reference>
<dbReference type="CDD" id="cd07984">
    <property type="entry name" value="LPLAT_LABLAT-like"/>
    <property type="match status" value="1"/>
</dbReference>
<dbReference type="GO" id="GO:0016746">
    <property type="term" value="F:acyltransferase activity"/>
    <property type="evidence" value="ECO:0007669"/>
    <property type="project" value="UniProtKB-KW"/>
</dbReference>
<accession>A0ABS1HFF2</accession>
<keyword evidence="2" id="KW-1003">Cell membrane</keyword>
<organism evidence="8 9">
    <name type="scientific">Carboxylicivirga marina</name>
    <dbReference type="NCBI Taxonomy" id="2800988"/>
    <lineage>
        <taxon>Bacteria</taxon>
        <taxon>Pseudomonadati</taxon>
        <taxon>Bacteroidota</taxon>
        <taxon>Bacteroidia</taxon>
        <taxon>Marinilabiliales</taxon>
        <taxon>Marinilabiliaceae</taxon>
        <taxon>Carboxylicivirga</taxon>
    </lineage>
</organism>
<comment type="subcellular location">
    <subcellularLocation>
        <location evidence="1">Cell inner membrane</location>
    </subcellularLocation>
</comment>
<comment type="caution">
    <text evidence="8">The sequence shown here is derived from an EMBL/GenBank/DDBJ whole genome shotgun (WGS) entry which is preliminary data.</text>
</comment>
<evidence type="ECO:0000313" key="8">
    <source>
        <dbReference type="EMBL" id="MBK3516398.1"/>
    </source>
</evidence>
<dbReference type="PANTHER" id="PTHR30606:SF10">
    <property type="entry name" value="PHOSPHATIDYLINOSITOL MANNOSIDE ACYLTRANSFERASE"/>
    <property type="match status" value="1"/>
</dbReference>
<name>A0ABS1HFF2_9BACT</name>
<proteinExistence type="predicted"/>
<sequence>MNLLTTGIFLSFVAMVSIMPFRVLYWFSNIAAIVMRKAVRYRHQVIYSNLEQSFPDKSKKEIDLIAKGFYQNLTDNLLESFKSFTMTKSSIIKRHKIINPELLESLLKEHNGIIGVTAHYANWEWGSQSGSTQCSNHFMALYKPLKNKYINKILLNSRAKCGTELVPINETSEMFERTKNKKRVYLLAADQSPSKGRQLDNAYWLNFLKQKTAFLYGPEKYAKRYNYPIVYIDIQRVKRGYYEVKLSTLVEKPLELTEGTITELYKNKVEDVILTNPSDWLWSHKRWKHSPK</sequence>
<evidence type="ECO:0000256" key="3">
    <source>
        <dbReference type="ARBA" id="ARBA00022519"/>
    </source>
</evidence>
<evidence type="ECO:0000256" key="1">
    <source>
        <dbReference type="ARBA" id="ARBA00004533"/>
    </source>
</evidence>
<gene>
    <name evidence="8" type="ORF">JIV24_03530</name>
</gene>
<evidence type="ECO:0000256" key="2">
    <source>
        <dbReference type="ARBA" id="ARBA00022475"/>
    </source>
</evidence>
<evidence type="ECO:0000256" key="4">
    <source>
        <dbReference type="ARBA" id="ARBA00022679"/>
    </source>
</evidence>
<dbReference type="EMBL" id="JAENRR010000005">
    <property type="protein sequence ID" value="MBK3516398.1"/>
    <property type="molecule type" value="Genomic_DNA"/>
</dbReference>
<protein>
    <submittedName>
        <fullName evidence="8">Lysophospholipid acyltransferase family protein</fullName>
    </submittedName>
</protein>
<keyword evidence="5 7" id="KW-0472">Membrane</keyword>
<evidence type="ECO:0000313" key="9">
    <source>
        <dbReference type="Proteomes" id="UP000605676"/>
    </source>
</evidence>
<dbReference type="Pfam" id="PF03279">
    <property type="entry name" value="Lip_A_acyltrans"/>
    <property type="match status" value="1"/>
</dbReference>
<dbReference type="Proteomes" id="UP000605676">
    <property type="component" value="Unassembled WGS sequence"/>
</dbReference>
<keyword evidence="6 8" id="KW-0012">Acyltransferase</keyword>
<evidence type="ECO:0000256" key="6">
    <source>
        <dbReference type="ARBA" id="ARBA00023315"/>
    </source>
</evidence>
<keyword evidence="9" id="KW-1185">Reference proteome</keyword>